<protein>
    <recommendedName>
        <fullName evidence="4">DoxX family protein</fullName>
    </recommendedName>
</protein>
<keyword evidence="1" id="KW-0812">Transmembrane</keyword>
<feature type="transmembrane region" description="Helical" evidence="1">
    <location>
        <begin position="141"/>
        <end position="161"/>
    </location>
</feature>
<comment type="caution">
    <text evidence="2">The sequence shown here is derived from an EMBL/GenBank/DDBJ whole genome shotgun (WGS) entry which is preliminary data.</text>
</comment>
<evidence type="ECO:0008006" key="4">
    <source>
        <dbReference type="Google" id="ProtNLM"/>
    </source>
</evidence>
<gene>
    <name evidence="2" type="ORF">EJ571_12520</name>
</gene>
<keyword evidence="1" id="KW-0472">Membrane</keyword>
<name>A0A4R5PDB5_9MYCO</name>
<feature type="transmembrane region" description="Helical" evidence="1">
    <location>
        <begin position="48"/>
        <end position="66"/>
    </location>
</feature>
<organism evidence="2 3">
    <name type="scientific">Mycobacteroides franklinii</name>
    <dbReference type="NCBI Taxonomy" id="948102"/>
    <lineage>
        <taxon>Bacteria</taxon>
        <taxon>Bacillati</taxon>
        <taxon>Actinomycetota</taxon>
        <taxon>Actinomycetes</taxon>
        <taxon>Mycobacteriales</taxon>
        <taxon>Mycobacteriaceae</taxon>
        <taxon>Mycobacteroides</taxon>
    </lineage>
</organism>
<evidence type="ECO:0000313" key="3">
    <source>
        <dbReference type="Proteomes" id="UP000295627"/>
    </source>
</evidence>
<feature type="transmembrane region" description="Helical" evidence="1">
    <location>
        <begin position="299"/>
        <end position="321"/>
    </location>
</feature>
<dbReference type="Proteomes" id="UP000295627">
    <property type="component" value="Unassembled WGS sequence"/>
</dbReference>
<sequence>MTQGFPGGGFARAAARLASMATIAPEHSGTSEDDGAQTPVRWTWLQKLGFRLLLTIGGGILLLSVYDNLGLFDLFEPVLWLTAQIGSLLTRGRGIELTPSSGGDLVWLWCYHLGWIVIALVITAIWTALDRRRRNYRRLAASLWVFARYGLALSMIIYGMAKAIPTQMGYMALPDQQLQLVGDTSLFKTLWGFMGASEPYSIATGLVELVAGLLLLWNRTWVLGALGSVFAMAQVFLLNMTYDVPVKQVSGELFLIAVAVTAPLWPNLVRVVLNRSGTQPVRLWPALGSDRRWLLKTGIVLKFGLAAALTAQAASLSVLVYSTYKTPTSSLDGVWRATSFTIDGRQATVNQVNPAPWSNVAITYRNKVEEFGVEAFVAQTPDGRTSRWMLEINGDQIELRKRKSNAPQQVLHIGQPGPDRLVLTGEVEGKQIAGIYERRFMDRSKYGFRWVQPEMDPDSVGTEE</sequence>
<feature type="transmembrane region" description="Helical" evidence="1">
    <location>
        <begin position="200"/>
        <end position="217"/>
    </location>
</feature>
<reference evidence="2 3" key="1">
    <citation type="journal article" date="2019" name="Sci. Rep.">
        <title>Extended insight into the Mycobacterium chelonae-abscessus complex through whole genome sequencing of Mycobacterium salmoniphilum outbreak and Mycobacterium salmoniphilum-like strains.</title>
        <authorList>
            <person name="Behra P.R.K."/>
            <person name="Das S."/>
            <person name="Pettersson B.M.F."/>
            <person name="Shirreff L."/>
            <person name="DuCote T."/>
            <person name="Jacobsson K.G."/>
            <person name="Ennis D.G."/>
            <person name="Kirsebom L.A."/>
        </authorList>
    </citation>
    <scope>NUCLEOTIDE SEQUENCE [LARGE SCALE GENOMIC DNA]</scope>
    <source>
        <strain evidence="2 3">DSM 45524</strain>
    </source>
</reference>
<evidence type="ECO:0000256" key="1">
    <source>
        <dbReference type="SAM" id="Phobius"/>
    </source>
</evidence>
<feature type="transmembrane region" description="Helical" evidence="1">
    <location>
        <begin position="254"/>
        <end position="273"/>
    </location>
</feature>
<proteinExistence type="predicted"/>
<accession>A0A4R5PDB5</accession>
<dbReference type="AlphaFoldDB" id="A0A4R5PDB5"/>
<feature type="transmembrane region" description="Helical" evidence="1">
    <location>
        <begin position="106"/>
        <end position="129"/>
    </location>
</feature>
<feature type="transmembrane region" description="Helical" evidence="1">
    <location>
        <begin position="222"/>
        <end position="242"/>
    </location>
</feature>
<dbReference type="EMBL" id="RXLR01000014">
    <property type="protein sequence ID" value="TDH22712.1"/>
    <property type="molecule type" value="Genomic_DNA"/>
</dbReference>
<keyword evidence="1" id="KW-1133">Transmembrane helix</keyword>
<evidence type="ECO:0000313" key="2">
    <source>
        <dbReference type="EMBL" id="TDH22712.1"/>
    </source>
</evidence>